<evidence type="ECO:0000256" key="1">
    <source>
        <dbReference type="SAM" id="SignalP"/>
    </source>
</evidence>
<keyword evidence="1" id="KW-0732">Signal</keyword>
<evidence type="ECO:0000313" key="3">
    <source>
        <dbReference type="Proteomes" id="UP001465755"/>
    </source>
</evidence>
<reference evidence="2 3" key="1">
    <citation type="journal article" date="2024" name="Nat. Commun.">
        <title>Phylogenomics reveals the evolutionary origins of lichenization in chlorophyte algae.</title>
        <authorList>
            <person name="Puginier C."/>
            <person name="Libourel C."/>
            <person name="Otte J."/>
            <person name="Skaloud P."/>
            <person name="Haon M."/>
            <person name="Grisel S."/>
            <person name="Petersen M."/>
            <person name="Berrin J.G."/>
            <person name="Delaux P.M."/>
            <person name="Dal Grande F."/>
            <person name="Keller J."/>
        </authorList>
    </citation>
    <scope>NUCLEOTIDE SEQUENCE [LARGE SCALE GENOMIC DNA]</scope>
    <source>
        <strain evidence="2 3">SAG 2036</strain>
    </source>
</reference>
<gene>
    <name evidence="2" type="ORF">WJX73_001942</name>
</gene>
<keyword evidence="3" id="KW-1185">Reference proteome</keyword>
<sequence>MAKATIAVAVLALTLLLTGPAAAAQAGGRRLLQANASGTGVAGATGQFAQSGTFDNSATFSNPFASAGAAGGASYGVSINNGKPSISTAIGEGTTLSLNGQSQSQAQVAAGGNNNPGTFAGQAINVGSSNKGASTNAFASALRSSGK</sequence>
<evidence type="ECO:0000313" key="2">
    <source>
        <dbReference type="EMBL" id="KAK9795193.1"/>
    </source>
</evidence>
<comment type="caution">
    <text evidence="2">The sequence shown here is derived from an EMBL/GenBank/DDBJ whole genome shotgun (WGS) entry which is preliminary data.</text>
</comment>
<proteinExistence type="predicted"/>
<dbReference type="Proteomes" id="UP001465755">
    <property type="component" value="Unassembled WGS sequence"/>
</dbReference>
<accession>A0AAW1NUK0</accession>
<organism evidence="2 3">
    <name type="scientific">Symbiochloris irregularis</name>
    <dbReference type="NCBI Taxonomy" id="706552"/>
    <lineage>
        <taxon>Eukaryota</taxon>
        <taxon>Viridiplantae</taxon>
        <taxon>Chlorophyta</taxon>
        <taxon>core chlorophytes</taxon>
        <taxon>Trebouxiophyceae</taxon>
        <taxon>Trebouxiales</taxon>
        <taxon>Trebouxiaceae</taxon>
        <taxon>Symbiochloris</taxon>
    </lineage>
</organism>
<dbReference type="EMBL" id="JALJOQ010000131">
    <property type="protein sequence ID" value="KAK9795193.1"/>
    <property type="molecule type" value="Genomic_DNA"/>
</dbReference>
<name>A0AAW1NUK0_9CHLO</name>
<dbReference type="AlphaFoldDB" id="A0AAW1NUK0"/>
<protein>
    <submittedName>
        <fullName evidence="2">Uncharacterized protein</fullName>
    </submittedName>
</protein>
<feature type="chain" id="PRO_5043643220" evidence="1">
    <location>
        <begin position="24"/>
        <end position="147"/>
    </location>
</feature>
<feature type="signal peptide" evidence="1">
    <location>
        <begin position="1"/>
        <end position="23"/>
    </location>
</feature>